<protein>
    <submittedName>
        <fullName evidence="1">Uncharacterized protein</fullName>
    </submittedName>
</protein>
<dbReference type="Proteomes" id="UP001304534">
    <property type="component" value="Chromosome"/>
</dbReference>
<evidence type="ECO:0000313" key="2">
    <source>
        <dbReference type="EMBL" id="WOB28066.1"/>
    </source>
</evidence>
<keyword evidence="4" id="KW-1185">Reference proteome</keyword>
<sequence length="82" mass="8897">MNSTRVTRPVPLLLFGSTLFAIGWLGAASSQVTESGADYGVSEAVTENATTPPEERTRPGRHLRASLSMPYFSFAQVLRPRS</sequence>
<dbReference type="GeneID" id="95584043"/>
<gene>
    <name evidence="2" type="ORF">NYR99_09185</name>
    <name evidence="1" type="ORF">XdyCFBP7245_00265</name>
</gene>
<organism evidence="1 3">
    <name type="scientific">Xanthomonas dyei</name>
    <dbReference type="NCBI Taxonomy" id="743699"/>
    <lineage>
        <taxon>Bacteria</taxon>
        <taxon>Pseudomonadati</taxon>
        <taxon>Pseudomonadota</taxon>
        <taxon>Gammaproteobacteria</taxon>
        <taxon>Lysobacterales</taxon>
        <taxon>Lysobacteraceae</taxon>
        <taxon>Xanthomonas</taxon>
    </lineage>
</organism>
<evidence type="ECO:0000313" key="4">
    <source>
        <dbReference type="Proteomes" id="UP001304534"/>
    </source>
</evidence>
<evidence type="ECO:0000313" key="1">
    <source>
        <dbReference type="EMBL" id="PPU58921.1"/>
    </source>
</evidence>
<dbReference type="AlphaFoldDB" id="A0A2S7CBP0"/>
<evidence type="ECO:0000313" key="3">
    <source>
        <dbReference type="Proteomes" id="UP000238908"/>
    </source>
</evidence>
<accession>A0A2S7CBP0</accession>
<proteinExistence type="predicted"/>
<dbReference type="EMBL" id="CP103840">
    <property type="protein sequence ID" value="WOB28066.1"/>
    <property type="molecule type" value="Genomic_DNA"/>
</dbReference>
<name>A0A2S7CBP0_9XANT</name>
<reference evidence="1 3" key="1">
    <citation type="submission" date="2016-08" db="EMBL/GenBank/DDBJ databases">
        <authorList>
            <person name="Seilhamer J.J."/>
        </authorList>
    </citation>
    <scope>NUCLEOTIDE SEQUENCE [LARGE SCALE GENOMIC DNA]</scope>
    <source>
        <strain evidence="1 3">CFBP7245</strain>
    </source>
</reference>
<dbReference type="Proteomes" id="UP000238908">
    <property type="component" value="Unassembled WGS sequence"/>
</dbReference>
<dbReference type="RefSeq" id="WP_055844822.1">
    <property type="nucleotide sequence ID" value="NZ_CP103837.1"/>
</dbReference>
<dbReference type="EMBL" id="MDEE01000001">
    <property type="protein sequence ID" value="PPU58921.1"/>
    <property type="molecule type" value="Genomic_DNA"/>
</dbReference>
<reference evidence="2 4" key="2">
    <citation type="submission" date="2022-08" db="EMBL/GenBank/DDBJ databases">
        <title>Whole genome sequencing-based tracing of a 2022 introduction and outbreak of Xanthomonas hortorum pv. pelargonii.</title>
        <authorList>
            <person name="Iruegas-Bocardo F."/>
            <person name="Weisberg A.K."/>
            <person name="Riutta E.R."/>
            <person name="Kilday K."/>
            <person name="Bonkowski J.C."/>
            <person name="Creswell T."/>
            <person name="Daughtrey M.L."/>
            <person name="Rane K."/>
            <person name="Grunwald N.J."/>
            <person name="Chang J.H."/>
            <person name="Putnam M.L."/>
        </authorList>
    </citation>
    <scope>NUCLEOTIDE SEQUENCE [LARGE SCALE GENOMIC DNA]</scope>
    <source>
        <strain evidence="2 4">22-325</strain>
    </source>
</reference>